<gene>
    <name evidence="2" type="ORF">IW256_000826</name>
</gene>
<feature type="transmembrane region" description="Helical" evidence="1">
    <location>
        <begin position="101"/>
        <end position="122"/>
    </location>
</feature>
<feature type="transmembrane region" description="Helical" evidence="1">
    <location>
        <begin position="257"/>
        <end position="275"/>
    </location>
</feature>
<evidence type="ECO:0000313" key="3">
    <source>
        <dbReference type="Proteomes" id="UP000614047"/>
    </source>
</evidence>
<keyword evidence="1" id="KW-0812">Transmembrane</keyword>
<feature type="transmembrane region" description="Helical" evidence="1">
    <location>
        <begin position="287"/>
        <end position="306"/>
    </location>
</feature>
<accession>A0A931DDP8</accession>
<evidence type="ECO:0000256" key="1">
    <source>
        <dbReference type="SAM" id="Phobius"/>
    </source>
</evidence>
<feature type="transmembrane region" description="Helical" evidence="1">
    <location>
        <begin position="209"/>
        <end position="236"/>
    </location>
</feature>
<dbReference type="Proteomes" id="UP000614047">
    <property type="component" value="Unassembled WGS sequence"/>
</dbReference>
<keyword evidence="1" id="KW-1133">Transmembrane helix</keyword>
<evidence type="ECO:0000313" key="2">
    <source>
        <dbReference type="EMBL" id="MBG6086713.1"/>
    </source>
</evidence>
<reference evidence="2" key="1">
    <citation type="submission" date="2020-11" db="EMBL/GenBank/DDBJ databases">
        <title>Sequencing the genomes of 1000 actinobacteria strains.</title>
        <authorList>
            <person name="Klenk H.-P."/>
        </authorList>
    </citation>
    <scope>NUCLEOTIDE SEQUENCE</scope>
    <source>
        <strain evidence="2">DSM 43175</strain>
    </source>
</reference>
<feature type="transmembrane region" description="Helical" evidence="1">
    <location>
        <begin position="166"/>
        <end position="189"/>
    </location>
</feature>
<dbReference type="PANTHER" id="PTHR35337:SF1">
    <property type="entry name" value="SLR1478 PROTEIN"/>
    <property type="match status" value="1"/>
</dbReference>
<dbReference type="Pfam" id="PF01944">
    <property type="entry name" value="SpoIIM"/>
    <property type="match status" value="1"/>
</dbReference>
<sequence>MDVDAYVAAHNAEWQRLEGLINSSRKLTGPEIDELVELYQRTATHLSVVRSSSPDPMLVGRLSSLVARGRAAVAGAQAPLWRDVSRFATVSFPATAYRMRWWWLGNAVLGNLLAFALAVWVVRNPEVQAAIATPHEIRKLVDEDFANYYTEHSAASFAFQVWINNAWVSAIALIFGILLGIPTVYVLLVNQLNLGLIAGLMFAHGKGDIFFGLILPHGLLELTAVYLACGAGLKLGWTVIDPGRRRRGQALAEEGRAAVGIAIGLVGVLLVSGLIEGFVTGWVHTTWLRIGIGVVAEVAFLAYIVVLGRRAVRQGETGDSDLRPDLAPTSA</sequence>
<name>A0A931DDP8_9ACTN</name>
<dbReference type="PANTHER" id="PTHR35337">
    <property type="entry name" value="SLR1478 PROTEIN"/>
    <property type="match status" value="1"/>
</dbReference>
<keyword evidence="3" id="KW-1185">Reference proteome</keyword>
<comment type="caution">
    <text evidence="2">The sequence shown here is derived from an EMBL/GenBank/DDBJ whole genome shotgun (WGS) entry which is preliminary data.</text>
</comment>
<dbReference type="EMBL" id="JADOUA010000001">
    <property type="protein sequence ID" value="MBG6086713.1"/>
    <property type="molecule type" value="Genomic_DNA"/>
</dbReference>
<dbReference type="RefSeq" id="WP_197009670.1">
    <property type="nucleotide sequence ID" value="NZ_BAABES010000007.1"/>
</dbReference>
<keyword evidence="1" id="KW-0472">Membrane</keyword>
<proteinExistence type="predicted"/>
<dbReference type="InterPro" id="IPR002798">
    <property type="entry name" value="SpoIIM-like"/>
</dbReference>
<dbReference type="AlphaFoldDB" id="A0A931DDP8"/>
<organism evidence="2 3">
    <name type="scientific">Actinomadura viridis</name>
    <dbReference type="NCBI Taxonomy" id="58110"/>
    <lineage>
        <taxon>Bacteria</taxon>
        <taxon>Bacillati</taxon>
        <taxon>Actinomycetota</taxon>
        <taxon>Actinomycetes</taxon>
        <taxon>Streptosporangiales</taxon>
        <taxon>Thermomonosporaceae</taxon>
        <taxon>Actinomadura</taxon>
    </lineage>
</organism>
<protein>
    <submittedName>
        <fullName evidence="2">Membrane protein SpoIIM required for sporulation</fullName>
    </submittedName>
</protein>